<sequence>MHNVLSSVFLQRLCKTLLINFINPLFKPQLWVLFRIYLVASICLSINISRRQGRNREVLSEGEAKRKVSRRRKRLKGAANPKCKAMSRRTETAYKAQSPGELARHNKAPDSGDRVNAAVV</sequence>
<feature type="transmembrane region" description="Helical" evidence="2">
    <location>
        <begin position="30"/>
        <end position="48"/>
    </location>
</feature>
<keyword evidence="2" id="KW-0472">Membrane</keyword>
<name>E1YJ79_9BACT</name>
<accession>E1YJ79</accession>
<organism evidence="3">
    <name type="scientific">uncultured Desulfobacterium sp</name>
    <dbReference type="NCBI Taxonomy" id="201089"/>
    <lineage>
        <taxon>Bacteria</taxon>
        <taxon>Pseudomonadati</taxon>
        <taxon>Thermodesulfobacteriota</taxon>
        <taxon>Desulfobacteria</taxon>
        <taxon>Desulfobacterales</taxon>
        <taxon>Desulfobacteriaceae</taxon>
        <taxon>Desulfobacterium</taxon>
        <taxon>environmental samples</taxon>
    </lineage>
</organism>
<feature type="region of interest" description="Disordered" evidence="1">
    <location>
        <begin position="52"/>
        <end position="120"/>
    </location>
</feature>
<reference evidence="3" key="1">
    <citation type="journal article" date="2011" name="Environ. Microbiol.">
        <title>Genomic insights into the metabolic potential of the polycyclic aromatic hydrocarbon degrading sulfate-reducing Deltaproteobacterium N47.</title>
        <authorList>
            <person name="Bergmann F."/>
            <person name="Selesi D."/>
            <person name="Weinmaier T."/>
            <person name="Tischler P."/>
            <person name="Rattei T."/>
            <person name="Meckenstock R.U."/>
        </authorList>
    </citation>
    <scope>NUCLEOTIDE SEQUENCE</scope>
</reference>
<feature type="compositionally biased region" description="Basic and acidic residues" evidence="1">
    <location>
        <begin position="54"/>
        <end position="66"/>
    </location>
</feature>
<gene>
    <name evidence="3" type="ORF">N47_E48450</name>
</gene>
<dbReference type="EMBL" id="FR695877">
    <property type="protein sequence ID" value="CBX31333.1"/>
    <property type="molecule type" value="Genomic_DNA"/>
</dbReference>
<feature type="compositionally biased region" description="Basic and acidic residues" evidence="1">
    <location>
        <begin position="102"/>
        <end position="113"/>
    </location>
</feature>
<evidence type="ECO:0000313" key="3">
    <source>
        <dbReference type="EMBL" id="CBX31333.1"/>
    </source>
</evidence>
<dbReference type="AlphaFoldDB" id="E1YJ79"/>
<feature type="compositionally biased region" description="Basic residues" evidence="1">
    <location>
        <begin position="67"/>
        <end position="76"/>
    </location>
</feature>
<protein>
    <submittedName>
        <fullName evidence="3">Uncharacterized protein</fullName>
    </submittedName>
</protein>
<evidence type="ECO:0000256" key="1">
    <source>
        <dbReference type="SAM" id="MobiDB-lite"/>
    </source>
</evidence>
<evidence type="ECO:0000256" key="2">
    <source>
        <dbReference type="SAM" id="Phobius"/>
    </source>
</evidence>
<proteinExistence type="predicted"/>
<keyword evidence="2" id="KW-1133">Transmembrane helix</keyword>
<keyword evidence="2" id="KW-0812">Transmembrane</keyword>